<dbReference type="SMART" id="SM00509">
    <property type="entry name" value="TFS2N"/>
    <property type="match status" value="1"/>
</dbReference>
<evidence type="ECO:0000256" key="8">
    <source>
        <dbReference type="ARBA" id="ARBA00031968"/>
    </source>
</evidence>
<dbReference type="PROSITE" id="PS51319">
    <property type="entry name" value="TFIIS_N"/>
    <property type="match status" value="1"/>
</dbReference>
<dbReference type="InterPro" id="IPR042376">
    <property type="entry name" value="MED26"/>
</dbReference>
<feature type="compositionally biased region" description="Basic and acidic residues" evidence="10">
    <location>
        <begin position="614"/>
        <end position="623"/>
    </location>
</feature>
<comment type="similarity">
    <text evidence="2">Belongs to the Mediator complex subunit 26 family.</text>
</comment>
<dbReference type="SUPFAM" id="SSF47676">
    <property type="entry name" value="Conserved domain common to transcription factors TFIIS, elongin A, CRSP70"/>
    <property type="match status" value="1"/>
</dbReference>
<dbReference type="PANTHER" id="PTHR15201:SF1">
    <property type="entry name" value="MEDIATOR OF RNA POLYMERASE II TRANSCRIPTION SUBUNIT 26"/>
    <property type="match status" value="1"/>
</dbReference>
<evidence type="ECO:0000256" key="2">
    <source>
        <dbReference type="ARBA" id="ARBA00009681"/>
    </source>
</evidence>
<dbReference type="AlphaFoldDB" id="A0A834INK4"/>
<keyword evidence="5" id="KW-0010">Activator</keyword>
<dbReference type="CDD" id="cd00183">
    <property type="entry name" value="TFIIS_I"/>
    <property type="match status" value="1"/>
</dbReference>
<evidence type="ECO:0000313" key="13">
    <source>
        <dbReference type="Proteomes" id="UP000625711"/>
    </source>
</evidence>
<protein>
    <recommendedName>
        <fullName evidence="3">Mediator of RNA polymerase II transcription subunit 26</fullName>
    </recommendedName>
    <alternativeName>
        <fullName evidence="8">Mediator complex subunit 26</fullName>
    </alternativeName>
</protein>
<keyword evidence="7 9" id="KW-0539">Nucleus</keyword>
<comment type="caution">
    <text evidence="12">The sequence shown here is derived from an EMBL/GenBank/DDBJ whole genome shotgun (WGS) entry which is preliminary data.</text>
</comment>
<keyword evidence="13" id="KW-1185">Reference proteome</keyword>
<feature type="domain" description="TFIIS N-terminal" evidence="11">
    <location>
        <begin position="7"/>
        <end position="84"/>
    </location>
</feature>
<feature type="compositionally biased region" description="Polar residues" evidence="10">
    <location>
        <begin position="262"/>
        <end position="279"/>
    </location>
</feature>
<evidence type="ECO:0000256" key="4">
    <source>
        <dbReference type="ARBA" id="ARBA00023015"/>
    </source>
</evidence>
<organism evidence="12 13">
    <name type="scientific">Rhynchophorus ferrugineus</name>
    <name type="common">Red palm weevil</name>
    <name type="synonym">Curculio ferrugineus</name>
    <dbReference type="NCBI Taxonomy" id="354439"/>
    <lineage>
        <taxon>Eukaryota</taxon>
        <taxon>Metazoa</taxon>
        <taxon>Ecdysozoa</taxon>
        <taxon>Arthropoda</taxon>
        <taxon>Hexapoda</taxon>
        <taxon>Insecta</taxon>
        <taxon>Pterygota</taxon>
        <taxon>Neoptera</taxon>
        <taxon>Endopterygota</taxon>
        <taxon>Coleoptera</taxon>
        <taxon>Polyphaga</taxon>
        <taxon>Cucujiformia</taxon>
        <taxon>Curculionidae</taxon>
        <taxon>Dryophthorinae</taxon>
        <taxon>Rhynchophorus</taxon>
    </lineage>
</organism>
<evidence type="ECO:0000313" key="12">
    <source>
        <dbReference type="EMBL" id="KAF7283174.1"/>
    </source>
</evidence>
<sequence length="653" mass="72297">MQNNVTELTQRLLRALDSNYNVINIQEVVEVISLLEKVAITKELLQTTRLGKYVNELRRKTSNADLSRRAKVLVKKWRSLVIPEENGQVKSSPPLQQQVLKVPAKNTSPLHGQAKVSRTSPVPSAKGSPPPVGQRVSPGLPGHKMVSPGLQGHRLASIQKMVSPSFQKVSPKLGTPLHNPKLETSPPLVAGQSADVNLNQLKNKKRPAKGILDTVQPKRARLNGGVTDFDFSDNSNSSFKDVILPAAAKAEHKSDVILINSDSNSSFSEKTADPSNDQQQPKKRGRKKGSKNHKNLLDEAETSFTNKLAVSASRGSSKVKTTQELLASIQNKNSVLNSTLKPREDLEEKAAKLTERVSIIDQKLNANAHRNKNSQKNKFSLSTNSRNERVIESGSVINDKNLLKRMREEEEEIVVVDDVEPESDSNADNKSEIKETEPAFQENVVKSLSVEEAMALLPPIDKSVLLEDPDVNDPLCSCYLKENKPDFSIDDEDVEQPPPFEIVEDPACSARIHLSKKYNAFDTSAHKIRQLHVTNVENVNGNASLGTPRPPSQIVDGLYLNIVPNIYEELDKDVRPLSCETFKKYSVSKGLESESCGGDGVGDSEPTEQQTESNRSESSDNRTGEVFREWYECLDRPSYNGETLRILPYCIVD</sequence>
<evidence type="ECO:0000256" key="7">
    <source>
        <dbReference type="ARBA" id="ARBA00023242"/>
    </source>
</evidence>
<dbReference type="PANTHER" id="PTHR15201">
    <property type="entry name" value="CRSP70"/>
    <property type="match status" value="1"/>
</dbReference>
<dbReference type="GO" id="GO:0003712">
    <property type="term" value="F:transcription coregulator activity"/>
    <property type="evidence" value="ECO:0007669"/>
    <property type="project" value="TreeGrafter"/>
</dbReference>
<evidence type="ECO:0000259" key="11">
    <source>
        <dbReference type="PROSITE" id="PS51319"/>
    </source>
</evidence>
<keyword evidence="6" id="KW-0804">Transcription</keyword>
<dbReference type="InterPro" id="IPR017923">
    <property type="entry name" value="TFIIS_N"/>
</dbReference>
<dbReference type="Pfam" id="PF08711">
    <property type="entry name" value="Med26"/>
    <property type="match status" value="1"/>
</dbReference>
<proteinExistence type="inferred from homology"/>
<dbReference type="GO" id="GO:0006357">
    <property type="term" value="P:regulation of transcription by RNA polymerase II"/>
    <property type="evidence" value="ECO:0007669"/>
    <property type="project" value="InterPro"/>
</dbReference>
<dbReference type="InterPro" id="IPR003617">
    <property type="entry name" value="TFIIS/CRSP70_N_sub"/>
</dbReference>
<evidence type="ECO:0000256" key="10">
    <source>
        <dbReference type="SAM" id="MobiDB-lite"/>
    </source>
</evidence>
<feature type="region of interest" description="Disordered" evidence="10">
    <location>
        <begin position="107"/>
        <end position="141"/>
    </location>
</feature>
<accession>A0A834INK4</accession>
<dbReference type="GO" id="GO:0010628">
    <property type="term" value="P:positive regulation of gene expression"/>
    <property type="evidence" value="ECO:0007669"/>
    <property type="project" value="TreeGrafter"/>
</dbReference>
<feature type="region of interest" description="Disordered" evidence="10">
    <location>
        <begin position="590"/>
        <end position="623"/>
    </location>
</feature>
<name>A0A834INK4_RHYFE</name>
<dbReference type="GO" id="GO:0016592">
    <property type="term" value="C:mediator complex"/>
    <property type="evidence" value="ECO:0007669"/>
    <property type="project" value="InterPro"/>
</dbReference>
<evidence type="ECO:0000256" key="1">
    <source>
        <dbReference type="ARBA" id="ARBA00004123"/>
    </source>
</evidence>
<evidence type="ECO:0000256" key="9">
    <source>
        <dbReference type="PROSITE-ProRule" id="PRU00649"/>
    </source>
</evidence>
<feature type="compositionally biased region" description="Basic residues" evidence="10">
    <location>
        <begin position="281"/>
        <end position="294"/>
    </location>
</feature>
<comment type="subcellular location">
    <subcellularLocation>
        <location evidence="1 9">Nucleus</location>
    </subcellularLocation>
</comment>
<gene>
    <name evidence="12" type="ORF">GWI33_001237</name>
</gene>
<dbReference type="Gene3D" id="1.20.930.10">
    <property type="entry name" value="Conserved domain common to transcription factors TFIIS, elongin A, CRSP70"/>
    <property type="match status" value="1"/>
</dbReference>
<feature type="compositionally biased region" description="Polar residues" evidence="10">
    <location>
        <begin position="107"/>
        <end position="122"/>
    </location>
</feature>
<evidence type="ECO:0000256" key="3">
    <source>
        <dbReference type="ARBA" id="ARBA00019686"/>
    </source>
</evidence>
<keyword evidence="4" id="KW-0805">Transcription regulation</keyword>
<dbReference type="Proteomes" id="UP000625711">
    <property type="component" value="Unassembled WGS sequence"/>
</dbReference>
<dbReference type="InterPro" id="IPR035441">
    <property type="entry name" value="TFIIS/LEDGF_dom_sf"/>
</dbReference>
<feature type="region of interest" description="Disordered" evidence="10">
    <location>
        <begin position="262"/>
        <end position="300"/>
    </location>
</feature>
<dbReference type="OrthoDB" id="550309at2759"/>
<reference evidence="12" key="1">
    <citation type="submission" date="2020-08" db="EMBL/GenBank/DDBJ databases">
        <title>Genome sequencing and assembly of the red palm weevil Rhynchophorus ferrugineus.</title>
        <authorList>
            <person name="Dias G.B."/>
            <person name="Bergman C.M."/>
            <person name="Manee M."/>
        </authorList>
    </citation>
    <scope>NUCLEOTIDE SEQUENCE</scope>
    <source>
        <strain evidence="12">AA-2017</strain>
        <tissue evidence="12">Whole larva</tissue>
    </source>
</reference>
<dbReference type="EMBL" id="JAACXV010000131">
    <property type="protein sequence ID" value="KAF7283174.1"/>
    <property type="molecule type" value="Genomic_DNA"/>
</dbReference>
<evidence type="ECO:0000256" key="6">
    <source>
        <dbReference type="ARBA" id="ARBA00023163"/>
    </source>
</evidence>
<evidence type="ECO:0000256" key="5">
    <source>
        <dbReference type="ARBA" id="ARBA00023159"/>
    </source>
</evidence>
<dbReference type="GO" id="GO:0070847">
    <property type="term" value="C:core mediator complex"/>
    <property type="evidence" value="ECO:0007669"/>
    <property type="project" value="TreeGrafter"/>
</dbReference>